<comment type="caution">
    <text evidence="5">The sequence shown here is derived from an EMBL/GenBank/DDBJ whole genome shotgun (WGS) entry which is preliminary data.</text>
</comment>
<sequence length="412" mass="45003">MSVEHSAEQRRDTVDLRPLAATIDVDALSAHLTEVMLDEVYGQVIDPDVLRAPLQRATREKAACLVGLIAGDVALEDVDAPSSLLFAAEVGRQGVSEQVFERSYRVGQEALWDWWMDVVQRHGHATGAPVIDVARASIPLLFGFVDRLLFGSLAAYHGAVAERRQSLEHRRLRLVEQLLDGTLTDPGVGTERFLNYALDGHHLAGVIDGGEADRRRVVAALKEACHERDSLLFSRADGIGELWLGLRGPMTAATRQALHAAAADAGARLAFGDVDRELAGFRRTMESARNAAKVQAMLGDNAPRVIWADDVRIEILALGDARGAHALIRRELGPAIDEGLLTARMHATLDAWLTTGSYVGAAALLGVHEQTIRQRLRRLETTLDHPLHERRTELHVALRLSRLPLLAQSLGA</sequence>
<comment type="similarity">
    <text evidence="1">Belongs to the CdaR family.</text>
</comment>
<dbReference type="OrthoDB" id="3663486at2"/>
<protein>
    <recommendedName>
        <fullName evidence="7">PucR C-terminal helix-turn-helix domain-containing protein</fullName>
    </recommendedName>
</protein>
<dbReference type="InterPro" id="IPR042070">
    <property type="entry name" value="PucR_C-HTH_sf"/>
</dbReference>
<dbReference type="InterPro" id="IPR041522">
    <property type="entry name" value="CdaR_GGDEF"/>
</dbReference>
<evidence type="ECO:0000259" key="3">
    <source>
        <dbReference type="Pfam" id="PF14361"/>
    </source>
</evidence>
<dbReference type="PANTHER" id="PTHR33744:SF1">
    <property type="entry name" value="DNA-BINDING TRANSCRIPTIONAL ACTIVATOR ADER"/>
    <property type="match status" value="1"/>
</dbReference>
<feature type="domain" description="CdaR GGDEF-like" evidence="4">
    <location>
        <begin position="192"/>
        <end position="294"/>
    </location>
</feature>
<gene>
    <name evidence="5" type="ORF">PAI11_02130</name>
</gene>
<evidence type="ECO:0000259" key="4">
    <source>
        <dbReference type="Pfam" id="PF17853"/>
    </source>
</evidence>
<proteinExistence type="inferred from homology"/>
<dbReference type="Pfam" id="PF13556">
    <property type="entry name" value="HTH_30"/>
    <property type="match status" value="1"/>
</dbReference>
<dbReference type="AlphaFoldDB" id="H0E0A5"/>
<evidence type="ECO:0008006" key="7">
    <source>
        <dbReference type="Google" id="ProtNLM"/>
    </source>
</evidence>
<accession>H0E0A5</accession>
<dbReference type="InterPro" id="IPR051448">
    <property type="entry name" value="CdaR-like_regulators"/>
</dbReference>
<keyword evidence="6" id="KW-1185">Reference proteome</keyword>
<reference evidence="5 6" key="1">
    <citation type="journal article" date="2013" name="Biodegradation">
        <title>Quantitative proteomic analysis of ibuprofen-degrading Patulibacter sp. strain I11.</title>
        <authorList>
            <person name="Almeida B."/>
            <person name="Kjeldal H."/>
            <person name="Lolas I."/>
            <person name="Knudsen A.D."/>
            <person name="Carvalho G."/>
            <person name="Nielsen K.L."/>
            <person name="Barreto Crespo M.T."/>
            <person name="Stensballe A."/>
            <person name="Nielsen J.L."/>
        </authorList>
    </citation>
    <scope>NUCLEOTIDE SEQUENCE [LARGE SCALE GENOMIC DNA]</scope>
    <source>
        <strain evidence="5 6">I11</strain>
    </source>
</reference>
<dbReference type="InterPro" id="IPR025751">
    <property type="entry name" value="RsbRD_N_dom"/>
</dbReference>
<dbReference type="PANTHER" id="PTHR33744">
    <property type="entry name" value="CARBOHYDRATE DIACID REGULATOR"/>
    <property type="match status" value="1"/>
</dbReference>
<dbReference type="EMBL" id="AGUD01000006">
    <property type="protein sequence ID" value="EHN12908.1"/>
    <property type="molecule type" value="Genomic_DNA"/>
</dbReference>
<dbReference type="InterPro" id="IPR025736">
    <property type="entry name" value="PucR_C-HTH_dom"/>
</dbReference>
<name>H0E0A5_9ACTN</name>
<organism evidence="5 6">
    <name type="scientific">Patulibacter medicamentivorans</name>
    <dbReference type="NCBI Taxonomy" id="1097667"/>
    <lineage>
        <taxon>Bacteria</taxon>
        <taxon>Bacillati</taxon>
        <taxon>Actinomycetota</taxon>
        <taxon>Thermoleophilia</taxon>
        <taxon>Solirubrobacterales</taxon>
        <taxon>Patulibacteraceae</taxon>
        <taxon>Patulibacter</taxon>
    </lineage>
</organism>
<evidence type="ECO:0000256" key="1">
    <source>
        <dbReference type="ARBA" id="ARBA00006754"/>
    </source>
</evidence>
<feature type="domain" description="PucR C-terminal helix-turn-helix" evidence="2">
    <location>
        <begin position="347"/>
        <end position="400"/>
    </location>
</feature>
<evidence type="ECO:0000313" key="6">
    <source>
        <dbReference type="Proteomes" id="UP000005143"/>
    </source>
</evidence>
<dbReference type="Pfam" id="PF17853">
    <property type="entry name" value="GGDEF_2"/>
    <property type="match status" value="1"/>
</dbReference>
<evidence type="ECO:0000313" key="5">
    <source>
        <dbReference type="EMBL" id="EHN12908.1"/>
    </source>
</evidence>
<feature type="domain" description="RsbT co-antagonist protein RsbRD N-terminal" evidence="3">
    <location>
        <begin position="32"/>
        <end position="171"/>
    </location>
</feature>
<dbReference type="Pfam" id="PF14361">
    <property type="entry name" value="RsbRD_N"/>
    <property type="match status" value="1"/>
</dbReference>
<dbReference type="Gene3D" id="1.10.10.2840">
    <property type="entry name" value="PucR C-terminal helix-turn-helix domain"/>
    <property type="match status" value="1"/>
</dbReference>
<evidence type="ECO:0000259" key="2">
    <source>
        <dbReference type="Pfam" id="PF13556"/>
    </source>
</evidence>
<dbReference type="Proteomes" id="UP000005143">
    <property type="component" value="Unassembled WGS sequence"/>
</dbReference>
<dbReference type="RefSeq" id="WP_007569923.1">
    <property type="nucleotide sequence ID" value="NZ_AGUD01000006.1"/>
</dbReference>